<reference evidence="2" key="1">
    <citation type="submission" date="2023-08" db="EMBL/GenBank/DDBJ databases">
        <authorList>
            <person name="Chen Y."/>
            <person name="Shah S."/>
            <person name="Dougan E. K."/>
            <person name="Thang M."/>
            <person name="Chan C."/>
        </authorList>
    </citation>
    <scope>NUCLEOTIDE SEQUENCE</scope>
</reference>
<accession>A0AA36HKW2</accession>
<evidence type="ECO:0000256" key="1">
    <source>
        <dbReference type="SAM" id="Phobius"/>
    </source>
</evidence>
<dbReference type="Proteomes" id="UP001178507">
    <property type="component" value="Unassembled WGS sequence"/>
</dbReference>
<feature type="transmembrane region" description="Helical" evidence="1">
    <location>
        <begin position="162"/>
        <end position="182"/>
    </location>
</feature>
<dbReference type="PANTHER" id="PTHR38636:SF1">
    <property type="entry name" value="CHLORIDE CHANNEL PROTEIN CLC-D"/>
    <property type="match status" value="1"/>
</dbReference>
<gene>
    <name evidence="2" type="ORF">EVOR1521_LOCUS1412</name>
</gene>
<name>A0AA36HKW2_9DINO</name>
<protein>
    <submittedName>
        <fullName evidence="2">Uncharacterized protein</fullName>
    </submittedName>
</protein>
<dbReference type="AlphaFoldDB" id="A0AA36HKW2"/>
<proteinExistence type="predicted"/>
<dbReference type="EMBL" id="CAUJNA010000047">
    <property type="protein sequence ID" value="CAJ1370973.1"/>
    <property type="molecule type" value="Genomic_DNA"/>
</dbReference>
<keyword evidence="1" id="KW-1133">Transmembrane helix</keyword>
<feature type="transmembrane region" description="Helical" evidence="1">
    <location>
        <begin position="91"/>
        <end position="109"/>
    </location>
</feature>
<sequence>MEKSGEMGMEVQIADGLASAFGGLGLNKAFFRNWFAHMNLPDDEMRDIANPWNEMQLHVSYKCAEALSVLGLGVGLAVSRKPNRLRKAGRAAFLGALVGAGPVGVLMWSGKARSLNDEDIYDRAYRVRYNRNQIRIDNAYKASAQLGLVGGLLMTRSLSGTLADIGLVSVLGVLGSISYIAYAKPDKQSW</sequence>
<evidence type="ECO:0000313" key="2">
    <source>
        <dbReference type="EMBL" id="CAJ1370973.1"/>
    </source>
</evidence>
<keyword evidence="3" id="KW-1185">Reference proteome</keyword>
<keyword evidence="1" id="KW-0812">Transmembrane</keyword>
<evidence type="ECO:0000313" key="3">
    <source>
        <dbReference type="Proteomes" id="UP001178507"/>
    </source>
</evidence>
<organism evidence="2 3">
    <name type="scientific">Effrenium voratum</name>
    <dbReference type="NCBI Taxonomy" id="2562239"/>
    <lineage>
        <taxon>Eukaryota</taxon>
        <taxon>Sar</taxon>
        <taxon>Alveolata</taxon>
        <taxon>Dinophyceae</taxon>
        <taxon>Suessiales</taxon>
        <taxon>Symbiodiniaceae</taxon>
        <taxon>Effrenium</taxon>
    </lineage>
</organism>
<dbReference type="InterPro" id="IPR013869">
    <property type="entry name" value="DUF1757"/>
</dbReference>
<comment type="caution">
    <text evidence="2">The sequence shown here is derived from an EMBL/GenBank/DDBJ whole genome shotgun (WGS) entry which is preliminary data.</text>
</comment>
<keyword evidence="1" id="KW-0472">Membrane</keyword>
<dbReference type="PANTHER" id="PTHR38636">
    <property type="entry name" value="PROTEIN CBG20488"/>
    <property type="match status" value="1"/>
</dbReference>
<dbReference type="Pfam" id="PF08560">
    <property type="entry name" value="DUF1757"/>
    <property type="match status" value="1"/>
</dbReference>